<dbReference type="OrthoDB" id="1893763at2"/>
<dbReference type="STRING" id="157687.HMPREF3180_00691"/>
<gene>
    <name evidence="1" type="ORF">HMPREF3180_00691</name>
</gene>
<comment type="caution">
    <text evidence="1">The sequence shown here is derived from an EMBL/GenBank/DDBJ whole genome shotgun (WGS) entry which is preliminary data.</text>
</comment>
<organism evidence="1 2">
    <name type="scientific">Leptotrichia wadei</name>
    <dbReference type="NCBI Taxonomy" id="157687"/>
    <lineage>
        <taxon>Bacteria</taxon>
        <taxon>Fusobacteriati</taxon>
        <taxon>Fusobacteriota</taxon>
        <taxon>Fusobacteriia</taxon>
        <taxon>Fusobacteriales</taxon>
        <taxon>Leptotrichiaceae</taxon>
        <taxon>Leptotrichia</taxon>
    </lineage>
</organism>
<dbReference type="Pfam" id="PF14335">
    <property type="entry name" value="DUF4391"/>
    <property type="match status" value="1"/>
</dbReference>
<dbReference type="EMBL" id="LSDD01000042">
    <property type="protein sequence ID" value="KXB68661.1"/>
    <property type="molecule type" value="Genomic_DNA"/>
</dbReference>
<dbReference type="InterPro" id="IPR025503">
    <property type="entry name" value="DUF4391"/>
</dbReference>
<sequence>MINMPERYEINQEIKLKNLILKEFKPIEKKKIKEYIKSVTLKYMINDEEIPSVEDEKYNFKVIQYFDFEITDIKKVGFLANLYQESIKSPCILRFYDNSKELYSLALKRLNQNDRNEIVVTDTVMTETFDLSMSGSAKREVEGVLDYSKTLNRTNKVNFYSEMFIRNYILKNRKYYQKSRNILESLIWYDRNKMNDIFEKFKNLVMYKEKMKLAIKNSEKIEINKKIREIISELDKY</sequence>
<protein>
    <recommendedName>
        <fullName evidence="3">DUF4391 domain-containing protein</fullName>
    </recommendedName>
</protein>
<dbReference type="PATRIC" id="fig|157687.3.peg.687"/>
<evidence type="ECO:0000313" key="2">
    <source>
        <dbReference type="Proteomes" id="UP000070483"/>
    </source>
</evidence>
<dbReference type="AlphaFoldDB" id="A0A134ALS7"/>
<reference evidence="2" key="1">
    <citation type="submission" date="2016-01" db="EMBL/GenBank/DDBJ databases">
        <authorList>
            <person name="Mitreva M."/>
            <person name="Pepin K.H."/>
            <person name="Mihindukulasuriya K.A."/>
            <person name="Fulton R."/>
            <person name="Fronick C."/>
            <person name="O'Laughlin M."/>
            <person name="Miner T."/>
            <person name="Herter B."/>
            <person name="Rosa B.A."/>
            <person name="Cordes M."/>
            <person name="Tomlinson C."/>
            <person name="Wollam A."/>
            <person name="Palsikar V.B."/>
            <person name="Mardis E.R."/>
            <person name="Wilson R.K."/>
        </authorList>
    </citation>
    <scope>NUCLEOTIDE SEQUENCE [LARGE SCALE GENOMIC DNA]</scope>
    <source>
        <strain evidence="2">KA00185</strain>
    </source>
</reference>
<name>A0A134ALS7_9FUSO</name>
<proteinExistence type="predicted"/>
<accession>A0A134ALS7</accession>
<dbReference type="RefSeq" id="WP_060917574.1">
    <property type="nucleotide sequence ID" value="NZ_KQ960033.1"/>
</dbReference>
<evidence type="ECO:0008006" key="3">
    <source>
        <dbReference type="Google" id="ProtNLM"/>
    </source>
</evidence>
<keyword evidence="2" id="KW-1185">Reference proteome</keyword>
<evidence type="ECO:0000313" key="1">
    <source>
        <dbReference type="EMBL" id="KXB68661.1"/>
    </source>
</evidence>
<dbReference type="Proteomes" id="UP000070483">
    <property type="component" value="Unassembled WGS sequence"/>
</dbReference>